<evidence type="ECO:0000313" key="10">
    <source>
        <dbReference type="EMBL" id="SJN41046.1"/>
    </source>
</evidence>
<comment type="subcellular location">
    <subcellularLocation>
        <location evidence="1">Cell membrane</location>
        <topology evidence="1">Multi-pass membrane protein</topology>
    </subcellularLocation>
    <subcellularLocation>
        <location evidence="7">Membrane</location>
        <topology evidence="7">Multi-pass membrane protein</topology>
    </subcellularLocation>
</comment>
<feature type="transmembrane region" description="Helical" evidence="9">
    <location>
        <begin position="343"/>
        <end position="360"/>
    </location>
</feature>
<dbReference type="NCBIfam" id="TIGR00924">
    <property type="entry name" value="yjdL_sub1_fam"/>
    <property type="match status" value="1"/>
</dbReference>
<reference evidence="10 11" key="1">
    <citation type="submission" date="2017-02" db="EMBL/GenBank/DDBJ databases">
        <authorList>
            <person name="Peterson S.W."/>
        </authorList>
    </citation>
    <scope>NUCLEOTIDE SEQUENCE [LARGE SCALE GENOMIC DNA]</scope>
    <source>
        <strain evidence="10 11">LSP_Lj1</strain>
    </source>
</reference>
<name>A0A1R4K9R7_9ACTN</name>
<protein>
    <submittedName>
        <fullName evidence="10">Di-/tripeptide transporter</fullName>
    </submittedName>
</protein>
<evidence type="ECO:0000256" key="2">
    <source>
        <dbReference type="ARBA" id="ARBA00022448"/>
    </source>
</evidence>
<dbReference type="CDD" id="cd17346">
    <property type="entry name" value="MFS_DtpA_like"/>
    <property type="match status" value="1"/>
</dbReference>
<evidence type="ECO:0000256" key="4">
    <source>
        <dbReference type="ARBA" id="ARBA00022692"/>
    </source>
</evidence>
<evidence type="ECO:0000256" key="9">
    <source>
        <dbReference type="SAM" id="Phobius"/>
    </source>
</evidence>
<feature type="transmembrane region" description="Helical" evidence="9">
    <location>
        <begin position="372"/>
        <end position="393"/>
    </location>
</feature>
<feature type="transmembrane region" description="Helical" evidence="9">
    <location>
        <begin position="472"/>
        <end position="490"/>
    </location>
</feature>
<gene>
    <name evidence="10" type="ORF">FM114_12455</name>
</gene>
<keyword evidence="6 9" id="KW-0472">Membrane</keyword>
<dbReference type="GO" id="GO:0005886">
    <property type="term" value="C:plasma membrane"/>
    <property type="evidence" value="ECO:0007669"/>
    <property type="project" value="UniProtKB-SubCell"/>
</dbReference>
<feature type="transmembrane region" description="Helical" evidence="9">
    <location>
        <begin position="66"/>
        <end position="86"/>
    </location>
</feature>
<dbReference type="AlphaFoldDB" id="A0A1R4K9R7"/>
<evidence type="ECO:0000256" key="1">
    <source>
        <dbReference type="ARBA" id="ARBA00004651"/>
    </source>
</evidence>
<evidence type="ECO:0000313" key="11">
    <source>
        <dbReference type="Proteomes" id="UP000188342"/>
    </source>
</evidence>
<feature type="transmembrane region" description="Helical" evidence="9">
    <location>
        <begin position="441"/>
        <end position="460"/>
    </location>
</feature>
<evidence type="ECO:0000256" key="7">
    <source>
        <dbReference type="RuleBase" id="RU003755"/>
    </source>
</evidence>
<feature type="transmembrane region" description="Helical" evidence="9">
    <location>
        <begin position="116"/>
        <end position="144"/>
    </location>
</feature>
<feature type="transmembrane region" description="Helical" evidence="9">
    <location>
        <begin position="183"/>
        <end position="202"/>
    </location>
</feature>
<feature type="transmembrane region" description="Helical" evidence="9">
    <location>
        <begin position="156"/>
        <end position="177"/>
    </location>
</feature>
<dbReference type="Proteomes" id="UP000188342">
    <property type="component" value="Unassembled WGS sequence"/>
</dbReference>
<sequence length="522" mass="54082">MTHVEQRSILAGASVQPLAMPATVGVEMWERFSFYGMQAIMAYYLYHEVSQGGLGLERSQATALMGAYGAAVYLCTLAGGWVADCLLGAERTLLGGALLLVAGHLALGTLPGGWGVASGLCLVAVGSGALKTAAITVLGHAYGGDADARRDAGFQLFYLGINIGALFGPLLTGWLSAHYGYRTGFTAAAVLMGIGLAHYVALRGRYLGHLGETAARAITRPGNPLPAAQVLPSISGVLIGLLALAGLLATGQLPLAGLATLLLVVTVAAAVGLFAQMLTSPRVTADERRRVLAFIPLFIASSAFWSVLNQTYGVFAVYSDVRLDRRLGSFEIPAAWTQSFNPAYILVLSLPMAWLWTRLGERRPGSALNTSAVKMCVGVTVSGLGLLVLLPFAGQGASSTPVLALAAAVLVITLGELLVGPVCMSATTAHAPAAFRTRFSALYFLTMALGTSLAGVLSGWYDPDSASAERRYFLACGLATMAVGGLTLWATRQFGAIGRSCSPSGPTSAQPTSEVAVRPAAP</sequence>
<dbReference type="STRING" id="1255658.FM114_12455"/>
<evidence type="ECO:0000256" key="3">
    <source>
        <dbReference type="ARBA" id="ARBA00022475"/>
    </source>
</evidence>
<feature type="transmembrane region" description="Helical" evidence="9">
    <location>
        <begin position="405"/>
        <end position="429"/>
    </location>
</feature>
<feature type="transmembrane region" description="Helical" evidence="9">
    <location>
        <begin position="93"/>
        <end position="110"/>
    </location>
</feature>
<dbReference type="InterPro" id="IPR005279">
    <property type="entry name" value="Dipep/tripep_permease"/>
</dbReference>
<comment type="similarity">
    <text evidence="7">Belongs to the major facilitator superfamily. Proton-dependent oligopeptide transporter (POT/PTR) (TC 2.A.17) family.</text>
</comment>
<organism evidence="10 11">
    <name type="scientific">Luteococcus japonicus LSP_Lj1</name>
    <dbReference type="NCBI Taxonomy" id="1255658"/>
    <lineage>
        <taxon>Bacteria</taxon>
        <taxon>Bacillati</taxon>
        <taxon>Actinomycetota</taxon>
        <taxon>Actinomycetes</taxon>
        <taxon>Propionibacteriales</taxon>
        <taxon>Propionibacteriaceae</taxon>
        <taxon>Luteococcus</taxon>
    </lineage>
</organism>
<dbReference type="Pfam" id="PF00854">
    <property type="entry name" value="PTR2"/>
    <property type="match status" value="1"/>
</dbReference>
<dbReference type="PANTHER" id="PTHR23517:SF15">
    <property type="entry name" value="PROTON-DEPENDENT OLIGOPEPTIDE FAMILY TRANSPORT PROTEIN"/>
    <property type="match status" value="1"/>
</dbReference>
<dbReference type="InterPro" id="IPR036259">
    <property type="entry name" value="MFS_trans_sf"/>
</dbReference>
<feature type="compositionally biased region" description="Polar residues" evidence="8">
    <location>
        <begin position="503"/>
        <end position="513"/>
    </location>
</feature>
<keyword evidence="2 7" id="KW-0813">Transport</keyword>
<dbReference type="Gene3D" id="1.20.1250.20">
    <property type="entry name" value="MFS general substrate transporter like domains"/>
    <property type="match status" value="1"/>
</dbReference>
<evidence type="ECO:0000256" key="8">
    <source>
        <dbReference type="SAM" id="MobiDB-lite"/>
    </source>
</evidence>
<dbReference type="SUPFAM" id="SSF103473">
    <property type="entry name" value="MFS general substrate transporter"/>
    <property type="match status" value="1"/>
</dbReference>
<dbReference type="PROSITE" id="PS01023">
    <property type="entry name" value="PTR2_2"/>
    <property type="match status" value="1"/>
</dbReference>
<dbReference type="InterPro" id="IPR050171">
    <property type="entry name" value="MFS_Transporters"/>
</dbReference>
<dbReference type="GO" id="GO:0006857">
    <property type="term" value="P:oligopeptide transport"/>
    <property type="evidence" value="ECO:0007669"/>
    <property type="project" value="InterPro"/>
</dbReference>
<keyword evidence="4 7" id="KW-0812">Transmembrane</keyword>
<feature type="transmembrane region" description="Helical" evidence="9">
    <location>
        <begin position="291"/>
        <end position="308"/>
    </location>
</feature>
<dbReference type="RefSeq" id="WP_218668561.1">
    <property type="nucleotide sequence ID" value="NZ_FUKQ01000047.1"/>
</dbReference>
<dbReference type="InterPro" id="IPR018456">
    <property type="entry name" value="PTR2_symporter_CS"/>
</dbReference>
<keyword evidence="3" id="KW-1003">Cell membrane</keyword>
<accession>A0A1R4K9R7</accession>
<feature type="transmembrane region" description="Helical" evidence="9">
    <location>
        <begin position="255"/>
        <end position="279"/>
    </location>
</feature>
<proteinExistence type="inferred from homology"/>
<evidence type="ECO:0000256" key="5">
    <source>
        <dbReference type="ARBA" id="ARBA00022989"/>
    </source>
</evidence>
<keyword evidence="11" id="KW-1185">Reference proteome</keyword>
<keyword evidence="5 9" id="KW-1133">Transmembrane helix</keyword>
<dbReference type="EMBL" id="FUKQ01000047">
    <property type="protein sequence ID" value="SJN41046.1"/>
    <property type="molecule type" value="Genomic_DNA"/>
</dbReference>
<dbReference type="PANTHER" id="PTHR23517">
    <property type="entry name" value="RESISTANCE PROTEIN MDTM, PUTATIVE-RELATED-RELATED"/>
    <property type="match status" value="1"/>
</dbReference>
<dbReference type="InterPro" id="IPR000109">
    <property type="entry name" value="POT_fam"/>
</dbReference>
<feature type="transmembrane region" description="Helical" evidence="9">
    <location>
        <begin position="230"/>
        <end position="249"/>
    </location>
</feature>
<dbReference type="GO" id="GO:1904680">
    <property type="term" value="F:peptide transmembrane transporter activity"/>
    <property type="evidence" value="ECO:0007669"/>
    <property type="project" value="InterPro"/>
</dbReference>
<feature type="region of interest" description="Disordered" evidence="8">
    <location>
        <begin position="503"/>
        <end position="522"/>
    </location>
</feature>
<evidence type="ECO:0000256" key="6">
    <source>
        <dbReference type="ARBA" id="ARBA00023136"/>
    </source>
</evidence>